<name>A0A8H9LA09_9DEIO</name>
<feature type="transmembrane region" description="Helical" evidence="1">
    <location>
        <begin position="29"/>
        <end position="46"/>
    </location>
</feature>
<dbReference type="RefSeq" id="WP_189062751.1">
    <property type="nucleotide sequence ID" value="NZ_BMQG01000015.1"/>
</dbReference>
<reference evidence="3" key="1">
    <citation type="journal article" date="2019" name="Int. J. Syst. Evol. Microbiol.">
        <title>The Global Catalogue of Microorganisms (GCM) 10K type strain sequencing project: providing services to taxonomists for standard genome sequencing and annotation.</title>
        <authorList>
            <consortium name="The Broad Institute Genomics Platform"/>
            <consortium name="The Broad Institute Genome Sequencing Center for Infectious Disease"/>
            <person name="Wu L."/>
            <person name="Ma J."/>
        </authorList>
    </citation>
    <scope>NUCLEOTIDE SEQUENCE [LARGE SCALE GENOMIC DNA]</scope>
    <source>
        <strain evidence="3">JCM 31047</strain>
    </source>
</reference>
<comment type="caution">
    <text evidence="2">The sequence shown here is derived from an EMBL/GenBank/DDBJ whole genome shotgun (WGS) entry which is preliminary data.</text>
</comment>
<organism evidence="2 3">
    <name type="scientific">Deinococcus arenae</name>
    <dbReference type="NCBI Taxonomy" id="1452751"/>
    <lineage>
        <taxon>Bacteria</taxon>
        <taxon>Thermotogati</taxon>
        <taxon>Deinococcota</taxon>
        <taxon>Deinococci</taxon>
        <taxon>Deinococcales</taxon>
        <taxon>Deinococcaceae</taxon>
        <taxon>Deinococcus</taxon>
    </lineage>
</organism>
<gene>
    <name evidence="2" type="ORF">GCM10008956_33060</name>
</gene>
<dbReference type="EMBL" id="BMQG01000015">
    <property type="protein sequence ID" value="GGM54555.1"/>
    <property type="molecule type" value="Genomic_DNA"/>
</dbReference>
<evidence type="ECO:0000313" key="2">
    <source>
        <dbReference type="EMBL" id="GGM54555.1"/>
    </source>
</evidence>
<dbReference type="AlphaFoldDB" id="A0A8H9LA09"/>
<dbReference type="Proteomes" id="UP000600547">
    <property type="component" value="Unassembled WGS sequence"/>
</dbReference>
<protein>
    <submittedName>
        <fullName evidence="2">Uncharacterized protein</fullName>
    </submittedName>
</protein>
<keyword evidence="1" id="KW-1133">Transmembrane helix</keyword>
<keyword evidence="1" id="KW-0812">Transmembrane</keyword>
<evidence type="ECO:0000256" key="1">
    <source>
        <dbReference type="SAM" id="Phobius"/>
    </source>
</evidence>
<proteinExistence type="predicted"/>
<evidence type="ECO:0000313" key="3">
    <source>
        <dbReference type="Proteomes" id="UP000600547"/>
    </source>
</evidence>
<keyword evidence="3" id="KW-1185">Reference proteome</keyword>
<sequence length="148" mass="16475">MMAFLRSFITVALAALVYAYTRDWGYPPLFCAAGVACVLSGWWVPLIRRSPNWQIILSVVSTVLSLAGSVSPRPDLAADSINLIVTLLLWLAAFGDDWPRWRRRLGMWRRTTTRLARPVMPLPSARSCPPTLNNGDVREVAPQRLGVA</sequence>
<feature type="transmembrane region" description="Helical" evidence="1">
    <location>
        <begin position="53"/>
        <end position="70"/>
    </location>
</feature>
<feature type="transmembrane region" description="Helical" evidence="1">
    <location>
        <begin position="76"/>
        <end position="94"/>
    </location>
</feature>
<keyword evidence="1" id="KW-0472">Membrane</keyword>
<accession>A0A8H9LA09</accession>